<feature type="transmembrane region" description="Helical" evidence="1">
    <location>
        <begin position="75"/>
        <end position="106"/>
    </location>
</feature>
<feature type="transmembrane region" description="Helical" evidence="1">
    <location>
        <begin position="172"/>
        <end position="199"/>
    </location>
</feature>
<keyword evidence="1" id="KW-1133">Transmembrane helix</keyword>
<keyword evidence="1" id="KW-0472">Membrane</keyword>
<keyword evidence="3" id="KW-1185">Reference proteome</keyword>
<dbReference type="EMBL" id="LN606600">
    <property type="protein sequence ID" value="CEF42206.1"/>
    <property type="molecule type" value="Genomic_DNA"/>
</dbReference>
<gene>
    <name evidence="2" type="ORF">ASN_2955</name>
</gene>
<sequence>MEKHSEYQEKWKYMVFPFFLALVEGGVSLLRRQDTNGDVWNYHLYNAYAWFNGRLGYDLGPAGAHSYLNPYLDSLFYFAILHLNPFVVAFLFGFLQGLVAFPIMYIARFFIKDKIHQFVLTAICCFGSTFFIGELGSSMHDNLIAVPILMSFCCVLKAIAEKENKALIFSGLLIGAATGLKLTSALYIPVFLVLISLFYGRRIVGAFSFLSSSFLALMASSGVWYYKLYTLFGNPLFPFFNNIFRSPYASLDKNATRDMMFFQFHGLEKIIYPFYFADHIDRVVTASNDKAVVCYTALFCFVLFALYFAIKIAKFGFKSLLGSRDNILFLFFFLSFYVWQYVFGVYRYFIPTDLICPIIFYVLIYEILNMQQTPVYEPGKKACWAAAVLVAVSFVKGVPDWGRGSYSHPYFEGNIPQEVKEADVLFNANFFSAWIVPVINPQGHVIQINRGLFDFGTKKYWDIYYTYLPKNRTPKQYVLFNDPNDQVAKNWAITKFKEHYNMQIDFSSCKKFPVRLSSYKSDITYCSLSVNPGNA</sequence>
<evidence type="ECO:0000256" key="1">
    <source>
        <dbReference type="SAM" id="Phobius"/>
    </source>
</evidence>
<protein>
    <recommendedName>
        <fullName evidence="4">Glycosyltransferase RgtA/B/C/D-like domain-containing protein</fullName>
    </recommendedName>
</protein>
<feature type="transmembrane region" description="Helical" evidence="1">
    <location>
        <begin position="12"/>
        <end position="30"/>
    </location>
</feature>
<feature type="transmembrane region" description="Helical" evidence="1">
    <location>
        <begin position="325"/>
        <end position="342"/>
    </location>
</feature>
<name>A0A0U4Y5K9_9PROT</name>
<dbReference type="Proteomes" id="UP000056109">
    <property type="component" value="Chromosome I"/>
</dbReference>
<dbReference type="RefSeq" id="WP_058988485.1">
    <property type="nucleotide sequence ID" value="NZ_LN606600.1"/>
</dbReference>
<dbReference type="KEGG" id="asz:ASN_2955"/>
<feature type="transmembrane region" description="Helical" evidence="1">
    <location>
        <begin position="295"/>
        <end position="313"/>
    </location>
</feature>
<organism evidence="2 3">
    <name type="scientific">Acetobacter senegalensis</name>
    <dbReference type="NCBI Taxonomy" id="446692"/>
    <lineage>
        <taxon>Bacteria</taxon>
        <taxon>Pseudomonadati</taxon>
        <taxon>Pseudomonadota</taxon>
        <taxon>Alphaproteobacteria</taxon>
        <taxon>Acetobacterales</taxon>
        <taxon>Acetobacteraceae</taxon>
        <taxon>Acetobacter</taxon>
    </lineage>
</organism>
<dbReference type="PATRIC" id="fig|446692.3.peg.3108"/>
<dbReference type="AlphaFoldDB" id="A0A0U4Y5K9"/>
<feature type="transmembrane region" description="Helical" evidence="1">
    <location>
        <begin position="118"/>
        <end position="137"/>
    </location>
</feature>
<feature type="transmembrane region" description="Helical" evidence="1">
    <location>
        <begin position="143"/>
        <end position="160"/>
    </location>
</feature>
<evidence type="ECO:0008006" key="4">
    <source>
        <dbReference type="Google" id="ProtNLM"/>
    </source>
</evidence>
<dbReference type="GeneID" id="34783914"/>
<evidence type="ECO:0000313" key="3">
    <source>
        <dbReference type="Proteomes" id="UP000056109"/>
    </source>
</evidence>
<keyword evidence="1" id="KW-0812">Transmembrane</keyword>
<proteinExistence type="predicted"/>
<accession>A0A0U4Y5K9</accession>
<feature type="transmembrane region" description="Helical" evidence="1">
    <location>
        <begin position="205"/>
        <end position="226"/>
    </location>
</feature>
<evidence type="ECO:0000313" key="2">
    <source>
        <dbReference type="EMBL" id="CEF42206.1"/>
    </source>
</evidence>
<reference evidence="3" key="1">
    <citation type="submission" date="2014-09" db="EMBL/GenBank/DDBJ databases">
        <authorList>
            <person name="Illeghems K.G."/>
        </authorList>
    </citation>
    <scope>NUCLEOTIDE SEQUENCE [LARGE SCALE GENOMIC DNA]</scope>
    <source>
        <strain evidence="3">108B</strain>
    </source>
</reference>